<name>A0A6P8WEN4_DROAB</name>
<evidence type="ECO:0000259" key="3">
    <source>
        <dbReference type="Pfam" id="PF03061"/>
    </source>
</evidence>
<dbReference type="FunFam" id="3.10.129.10:FF:000033">
    <property type="entry name" value="acyl-coenzyme A thioesterase 13"/>
    <property type="match status" value="1"/>
</dbReference>
<keyword evidence="2" id="KW-0378">Hydrolase</keyword>
<sequence>MTAVECVCVFSVVYAFRNNSEMGTRKKGLEFAKHISEIIAKATGFEKHLEKVKIIGGGDGVCTAEFTVDKEHLNKGGGLHGGYTATLVDMVTTYALMSKPCHPGVSVDINVSYLKGARIGDEVVIEANTLRAGKNLAYIDCVLKHKKNNAVIAKGTHTKYVNFE</sequence>
<evidence type="ECO:0000256" key="1">
    <source>
        <dbReference type="ARBA" id="ARBA00008324"/>
    </source>
</evidence>
<dbReference type="Pfam" id="PF03061">
    <property type="entry name" value="4HBT"/>
    <property type="match status" value="1"/>
</dbReference>
<evidence type="ECO:0000313" key="5">
    <source>
        <dbReference type="RefSeq" id="XP_034101984.1"/>
    </source>
</evidence>
<protein>
    <submittedName>
        <fullName evidence="5">Acyl-coenzyme A thioesterase 13</fullName>
    </submittedName>
</protein>
<accession>A0A6P8WEN4</accession>
<keyword evidence="4" id="KW-1185">Reference proteome</keyword>
<dbReference type="PANTHER" id="PTHR21660:SF1">
    <property type="entry name" value="ACYL-COENZYME A THIOESTERASE 13"/>
    <property type="match status" value="1"/>
</dbReference>
<proteinExistence type="inferred from homology"/>
<comment type="similarity">
    <text evidence="1">Belongs to the thioesterase PaaI family.</text>
</comment>
<dbReference type="OrthoDB" id="46529at2759"/>
<dbReference type="GeneID" id="117566551"/>
<dbReference type="InterPro" id="IPR003736">
    <property type="entry name" value="PAAI_dom"/>
</dbReference>
<dbReference type="RefSeq" id="XP_034101984.1">
    <property type="nucleotide sequence ID" value="XM_034246093.2"/>
</dbReference>
<gene>
    <name evidence="5" type="primary">LOC117566551</name>
</gene>
<dbReference type="NCBIfam" id="TIGR00369">
    <property type="entry name" value="unchar_dom_1"/>
    <property type="match status" value="1"/>
</dbReference>
<dbReference type="SUPFAM" id="SSF54637">
    <property type="entry name" value="Thioesterase/thiol ester dehydrase-isomerase"/>
    <property type="match status" value="1"/>
</dbReference>
<dbReference type="Proteomes" id="UP000515160">
    <property type="component" value="Chromosome 3"/>
</dbReference>
<reference evidence="5" key="1">
    <citation type="submission" date="2025-08" db="UniProtKB">
        <authorList>
            <consortium name="RefSeq"/>
        </authorList>
    </citation>
    <scope>IDENTIFICATION</scope>
    <source>
        <strain evidence="5">15112-1751.03</strain>
        <tissue evidence="5">Whole Adult</tissue>
    </source>
</reference>
<dbReference type="InterPro" id="IPR039298">
    <property type="entry name" value="ACOT13"/>
</dbReference>
<evidence type="ECO:0000313" key="4">
    <source>
        <dbReference type="Proteomes" id="UP000515160"/>
    </source>
</evidence>
<dbReference type="CDD" id="cd03443">
    <property type="entry name" value="PaaI_thioesterase"/>
    <property type="match status" value="1"/>
</dbReference>
<dbReference type="InterPro" id="IPR006683">
    <property type="entry name" value="Thioestr_dom"/>
</dbReference>
<organism evidence="4 5">
    <name type="scientific">Drosophila albomicans</name>
    <name type="common">Fruit fly</name>
    <dbReference type="NCBI Taxonomy" id="7291"/>
    <lineage>
        <taxon>Eukaryota</taxon>
        <taxon>Metazoa</taxon>
        <taxon>Ecdysozoa</taxon>
        <taxon>Arthropoda</taxon>
        <taxon>Hexapoda</taxon>
        <taxon>Insecta</taxon>
        <taxon>Pterygota</taxon>
        <taxon>Neoptera</taxon>
        <taxon>Endopterygota</taxon>
        <taxon>Diptera</taxon>
        <taxon>Brachycera</taxon>
        <taxon>Muscomorpha</taxon>
        <taxon>Ephydroidea</taxon>
        <taxon>Drosophilidae</taxon>
        <taxon>Drosophila</taxon>
    </lineage>
</organism>
<evidence type="ECO:0000256" key="2">
    <source>
        <dbReference type="ARBA" id="ARBA00022801"/>
    </source>
</evidence>
<feature type="domain" description="Thioesterase" evidence="3">
    <location>
        <begin position="77"/>
        <end position="149"/>
    </location>
</feature>
<dbReference type="InterPro" id="IPR029069">
    <property type="entry name" value="HotDog_dom_sf"/>
</dbReference>
<dbReference type="Gene3D" id="3.10.129.10">
    <property type="entry name" value="Hotdog Thioesterase"/>
    <property type="match status" value="1"/>
</dbReference>
<dbReference type="PANTHER" id="PTHR21660">
    <property type="entry name" value="THIOESTERASE SUPERFAMILY MEMBER-RELATED"/>
    <property type="match status" value="1"/>
</dbReference>
<dbReference type="GO" id="GO:0047617">
    <property type="term" value="F:fatty acyl-CoA hydrolase activity"/>
    <property type="evidence" value="ECO:0007669"/>
    <property type="project" value="InterPro"/>
</dbReference>
<dbReference type="AlphaFoldDB" id="A0A6P8WEN4"/>